<keyword evidence="3" id="KW-1185">Reference proteome</keyword>
<reference evidence="2" key="2">
    <citation type="submission" date="2020-11" db="EMBL/GenBank/DDBJ databases">
        <authorList>
            <consortium name="DOE Joint Genome Institute"/>
            <person name="Kuo A."/>
            <person name="Miyauchi S."/>
            <person name="Kiss E."/>
            <person name="Drula E."/>
            <person name="Kohler A."/>
            <person name="Sanchez-Garcia M."/>
            <person name="Andreopoulos B."/>
            <person name="Barry K.W."/>
            <person name="Bonito G."/>
            <person name="Buee M."/>
            <person name="Carver A."/>
            <person name="Chen C."/>
            <person name="Cichocki N."/>
            <person name="Clum A."/>
            <person name="Culley D."/>
            <person name="Crous P.W."/>
            <person name="Fauchery L."/>
            <person name="Girlanda M."/>
            <person name="Hayes R."/>
            <person name="Keri Z."/>
            <person name="Labutti K."/>
            <person name="Lipzen A."/>
            <person name="Lombard V."/>
            <person name="Magnuson J."/>
            <person name="Maillard F."/>
            <person name="Morin E."/>
            <person name="Murat C."/>
            <person name="Nolan M."/>
            <person name="Ohm R."/>
            <person name="Pangilinan J."/>
            <person name="Pereira M."/>
            <person name="Perotto S."/>
            <person name="Peter M."/>
            <person name="Riley R."/>
            <person name="Sitrit Y."/>
            <person name="Stielow B."/>
            <person name="Szollosi G."/>
            <person name="Zifcakova L."/>
            <person name="Stursova M."/>
            <person name="Spatafora J.W."/>
            <person name="Tedersoo L."/>
            <person name="Vaario L.-M."/>
            <person name="Yamada A."/>
            <person name="Yan M."/>
            <person name="Wang P."/>
            <person name="Xu J."/>
            <person name="Bruns T."/>
            <person name="Baldrian P."/>
            <person name="Vilgalys R."/>
            <person name="Henrissat B."/>
            <person name="Grigoriev I.V."/>
            <person name="Hibbett D."/>
            <person name="Nagy L.G."/>
            <person name="Martin F.M."/>
        </authorList>
    </citation>
    <scope>NUCLEOTIDE SEQUENCE</scope>
    <source>
        <strain evidence="2">UH-Tt-Lm1</strain>
    </source>
</reference>
<evidence type="ECO:0000259" key="1">
    <source>
        <dbReference type="PROSITE" id="PS51459"/>
    </source>
</evidence>
<evidence type="ECO:0000313" key="2">
    <source>
        <dbReference type="EMBL" id="KAF9786793.1"/>
    </source>
</evidence>
<protein>
    <recommendedName>
        <fullName evidence="1">Fido domain-containing protein</fullName>
    </recommendedName>
</protein>
<dbReference type="AlphaFoldDB" id="A0A9P6L7J9"/>
<accession>A0A9P6L7J9</accession>
<dbReference type="Pfam" id="PF02661">
    <property type="entry name" value="Fic"/>
    <property type="match status" value="1"/>
</dbReference>
<feature type="domain" description="Fido" evidence="1">
    <location>
        <begin position="37"/>
        <end position="117"/>
    </location>
</feature>
<comment type="caution">
    <text evidence="2">The sequence shown here is derived from an EMBL/GenBank/DDBJ whole genome shotgun (WGS) entry which is preliminary data.</text>
</comment>
<organism evidence="2 3">
    <name type="scientific">Thelephora terrestris</name>
    <dbReference type="NCBI Taxonomy" id="56493"/>
    <lineage>
        <taxon>Eukaryota</taxon>
        <taxon>Fungi</taxon>
        <taxon>Dikarya</taxon>
        <taxon>Basidiomycota</taxon>
        <taxon>Agaricomycotina</taxon>
        <taxon>Agaricomycetes</taxon>
        <taxon>Thelephorales</taxon>
        <taxon>Thelephoraceae</taxon>
        <taxon>Thelephora</taxon>
    </lineage>
</organism>
<name>A0A9P6L7J9_9AGAM</name>
<sequence length="117" mass="13133">MRGCVYQLTERRSRQWNSVTPLRSNVWVQPTASHVSSSSPPCSAVYTRVRQEDQRTDSVSYRISGSDSESALVCPLHVAVYEPDRPAEYPPATLSYRIIKGHPFQDGNKPTGRLTLP</sequence>
<dbReference type="PROSITE" id="PS51459">
    <property type="entry name" value="FIDO"/>
    <property type="match status" value="1"/>
</dbReference>
<evidence type="ECO:0000313" key="3">
    <source>
        <dbReference type="Proteomes" id="UP000736335"/>
    </source>
</evidence>
<dbReference type="OrthoDB" id="3049701at2759"/>
<dbReference type="EMBL" id="WIUZ02000005">
    <property type="protein sequence ID" value="KAF9786793.1"/>
    <property type="molecule type" value="Genomic_DNA"/>
</dbReference>
<dbReference type="InterPro" id="IPR003812">
    <property type="entry name" value="Fido"/>
</dbReference>
<proteinExistence type="predicted"/>
<dbReference type="Proteomes" id="UP000736335">
    <property type="component" value="Unassembled WGS sequence"/>
</dbReference>
<gene>
    <name evidence="2" type="ORF">BJ322DRAFT_675497</name>
</gene>
<reference evidence="2" key="1">
    <citation type="journal article" date="2020" name="Nat. Commun.">
        <title>Large-scale genome sequencing of mycorrhizal fungi provides insights into the early evolution of symbiotic traits.</title>
        <authorList>
            <person name="Miyauchi S."/>
            <person name="Kiss E."/>
            <person name="Kuo A."/>
            <person name="Drula E."/>
            <person name="Kohler A."/>
            <person name="Sanchez-Garcia M."/>
            <person name="Morin E."/>
            <person name="Andreopoulos B."/>
            <person name="Barry K.W."/>
            <person name="Bonito G."/>
            <person name="Buee M."/>
            <person name="Carver A."/>
            <person name="Chen C."/>
            <person name="Cichocki N."/>
            <person name="Clum A."/>
            <person name="Culley D."/>
            <person name="Crous P.W."/>
            <person name="Fauchery L."/>
            <person name="Girlanda M."/>
            <person name="Hayes R.D."/>
            <person name="Keri Z."/>
            <person name="LaButti K."/>
            <person name="Lipzen A."/>
            <person name="Lombard V."/>
            <person name="Magnuson J."/>
            <person name="Maillard F."/>
            <person name="Murat C."/>
            <person name="Nolan M."/>
            <person name="Ohm R.A."/>
            <person name="Pangilinan J."/>
            <person name="Pereira M.F."/>
            <person name="Perotto S."/>
            <person name="Peter M."/>
            <person name="Pfister S."/>
            <person name="Riley R."/>
            <person name="Sitrit Y."/>
            <person name="Stielow J.B."/>
            <person name="Szollosi G."/>
            <person name="Zifcakova L."/>
            <person name="Stursova M."/>
            <person name="Spatafora J.W."/>
            <person name="Tedersoo L."/>
            <person name="Vaario L.M."/>
            <person name="Yamada A."/>
            <person name="Yan M."/>
            <person name="Wang P."/>
            <person name="Xu J."/>
            <person name="Bruns T."/>
            <person name="Baldrian P."/>
            <person name="Vilgalys R."/>
            <person name="Dunand C."/>
            <person name="Henrissat B."/>
            <person name="Grigoriev I.V."/>
            <person name="Hibbett D."/>
            <person name="Nagy L.G."/>
            <person name="Martin F.M."/>
        </authorList>
    </citation>
    <scope>NUCLEOTIDE SEQUENCE</scope>
    <source>
        <strain evidence="2">UH-Tt-Lm1</strain>
    </source>
</reference>